<accession>A0AA40HT19</accession>
<evidence type="ECO:0000313" key="2">
    <source>
        <dbReference type="EMBL" id="KAK1336819.1"/>
    </source>
</evidence>
<evidence type="ECO:0000256" key="1">
    <source>
        <dbReference type="SAM" id="MobiDB-lite"/>
    </source>
</evidence>
<name>A0AA40HT19_CNENI</name>
<proteinExistence type="predicted"/>
<organism evidence="2 3">
    <name type="scientific">Cnephaeus nilssonii</name>
    <name type="common">Northern bat</name>
    <name type="synonym">Eptesicus nilssonii</name>
    <dbReference type="NCBI Taxonomy" id="3371016"/>
    <lineage>
        <taxon>Eukaryota</taxon>
        <taxon>Metazoa</taxon>
        <taxon>Chordata</taxon>
        <taxon>Craniata</taxon>
        <taxon>Vertebrata</taxon>
        <taxon>Euteleostomi</taxon>
        <taxon>Mammalia</taxon>
        <taxon>Eutheria</taxon>
        <taxon>Laurasiatheria</taxon>
        <taxon>Chiroptera</taxon>
        <taxon>Yangochiroptera</taxon>
        <taxon>Vespertilionidae</taxon>
        <taxon>Cnephaeus</taxon>
    </lineage>
</organism>
<evidence type="ECO:0000313" key="3">
    <source>
        <dbReference type="Proteomes" id="UP001177744"/>
    </source>
</evidence>
<dbReference type="AlphaFoldDB" id="A0AA40HT19"/>
<gene>
    <name evidence="2" type="ORF">QTO34_002854</name>
</gene>
<protein>
    <submittedName>
        <fullName evidence="2">Uncharacterized protein</fullName>
    </submittedName>
</protein>
<keyword evidence="3" id="KW-1185">Reference proteome</keyword>
<sequence length="258" mass="29433">MQTAERGTSRLRPRPRTSPGAVAAQASYHLALDTQLIYTVGKRTGPESGLHFLSINLHHDASSRRLGRTYEKLSMGWPTWEMCTSSRYWKGCSVGKVPAPARFNRQAGPDNWRLNRSLRTWDTEGEELLRKKECTRKAPVPLSPLQMALQEARKAGEDLGIHAFPVMERVNPNSGQVCFRTIGSSIRSLQIGLHELRLKDREGRSVGNGLLSSFSCSLRTWLSERLTRWRRLLSSPFFFSTCFQRQQARLRFCRAEKQ</sequence>
<comment type="caution">
    <text evidence="2">The sequence shown here is derived from an EMBL/GenBank/DDBJ whole genome shotgun (WGS) entry which is preliminary data.</text>
</comment>
<dbReference type="EMBL" id="JAULJE010000012">
    <property type="protein sequence ID" value="KAK1336819.1"/>
    <property type="molecule type" value="Genomic_DNA"/>
</dbReference>
<feature type="region of interest" description="Disordered" evidence="1">
    <location>
        <begin position="1"/>
        <end position="22"/>
    </location>
</feature>
<dbReference type="Proteomes" id="UP001177744">
    <property type="component" value="Unassembled WGS sequence"/>
</dbReference>
<reference evidence="2" key="1">
    <citation type="submission" date="2023-06" db="EMBL/GenBank/DDBJ databases">
        <title>Reference genome for the Northern bat (Eptesicus nilssonii), a most northern bat species.</title>
        <authorList>
            <person name="Laine V.N."/>
            <person name="Pulliainen A.T."/>
            <person name="Lilley T.M."/>
        </authorList>
    </citation>
    <scope>NUCLEOTIDE SEQUENCE</scope>
    <source>
        <strain evidence="2">BLF_Eptnil</strain>
        <tissue evidence="2">Kidney</tissue>
    </source>
</reference>